<evidence type="ECO:0000256" key="1">
    <source>
        <dbReference type="SAM" id="MobiDB-lite"/>
    </source>
</evidence>
<keyword evidence="3" id="KW-1185">Reference proteome</keyword>
<dbReference type="InterPro" id="IPR014717">
    <property type="entry name" value="Transl_elong_EF1B/ribsomal_bS6"/>
</dbReference>
<comment type="caution">
    <text evidence="2">The sequence shown here is derived from an EMBL/GenBank/DDBJ whole genome shotgun (WGS) entry which is preliminary data.</text>
</comment>
<dbReference type="OrthoDB" id="4823950at2"/>
<organism evidence="2 3">
    <name type="scientific">Cellulomonas cellasea DSM 20118</name>
    <dbReference type="NCBI Taxonomy" id="1408250"/>
    <lineage>
        <taxon>Bacteria</taxon>
        <taxon>Bacillati</taxon>
        <taxon>Actinomycetota</taxon>
        <taxon>Actinomycetes</taxon>
        <taxon>Micrococcales</taxon>
        <taxon>Cellulomonadaceae</taxon>
        <taxon>Cellulomonas</taxon>
    </lineage>
</organism>
<sequence length="261" mass="26416">MAGAKKSTWIGGTAFVAVAMLAAAWFLLVSPTVATASESREQTESVRAQNDLLELQLAQLEADFAKLPEHKAELAALRVQIPTRAELAAFLRQLDEVAKASGVTVMSVTPSAPTAVVPAVSVAAPVAPATTEPAEGGATDPATTAPAPAGPAPLTGFVQVPVSITVLGGYEPTLAFVDALQRASRLFLVTGLRATGQKVAEGGGGRPATELGHVELAVDGVMYVLTDPTVLPTPTDPAAPAPVLPGAVPGKNPLIPVGGED</sequence>
<gene>
    <name evidence="2" type="ORF">Q760_10780</name>
</gene>
<proteinExistence type="predicted"/>
<feature type="region of interest" description="Disordered" evidence="1">
    <location>
        <begin position="128"/>
        <end position="150"/>
    </location>
</feature>
<dbReference type="RefSeq" id="WP_034627341.1">
    <property type="nucleotide sequence ID" value="NZ_AXNT01000032.1"/>
</dbReference>
<evidence type="ECO:0000313" key="3">
    <source>
        <dbReference type="Proteomes" id="UP000029833"/>
    </source>
</evidence>
<dbReference type="AlphaFoldDB" id="A0A0A0B9U0"/>
<dbReference type="EMBL" id="AXNT01000032">
    <property type="protein sequence ID" value="KGM02902.1"/>
    <property type="molecule type" value="Genomic_DNA"/>
</dbReference>
<accession>A0A0A0B9U0</accession>
<name>A0A0A0B9U0_9CELL</name>
<evidence type="ECO:0008006" key="4">
    <source>
        <dbReference type="Google" id="ProtNLM"/>
    </source>
</evidence>
<dbReference type="STRING" id="1408250.Q760_10780"/>
<dbReference type="Gene3D" id="3.30.70.60">
    <property type="match status" value="1"/>
</dbReference>
<reference evidence="2 3" key="1">
    <citation type="submission" date="2013-10" db="EMBL/GenBank/DDBJ databases">
        <authorList>
            <person name="Wang G."/>
            <person name="Zhuang W."/>
        </authorList>
    </citation>
    <scope>NUCLEOTIDE SEQUENCE [LARGE SCALE GENOMIC DNA]</scope>
    <source>
        <strain evidence="2 3">DSM 20118</strain>
    </source>
</reference>
<protein>
    <recommendedName>
        <fullName evidence="4">Pilus assembly protein PilO</fullName>
    </recommendedName>
</protein>
<dbReference type="Proteomes" id="UP000029833">
    <property type="component" value="Unassembled WGS sequence"/>
</dbReference>
<evidence type="ECO:0000313" key="2">
    <source>
        <dbReference type="EMBL" id="KGM02902.1"/>
    </source>
</evidence>